<dbReference type="VEuPathDB" id="VectorBase:GPAI013899"/>
<dbReference type="EnsemblMetazoa" id="GPAI013899-RA">
    <property type="protein sequence ID" value="GPAI013899-PA"/>
    <property type="gene ID" value="GPAI013899"/>
</dbReference>
<dbReference type="AlphaFoldDB" id="A0A1A9ZGG8"/>
<organism evidence="1 2">
    <name type="scientific">Glossina pallidipes</name>
    <name type="common">Tsetse fly</name>
    <dbReference type="NCBI Taxonomy" id="7398"/>
    <lineage>
        <taxon>Eukaryota</taxon>
        <taxon>Metazoa</taxon>
        <taxon>Ecdysozoa</taxon>
        <taxon>Arthropoda</taxon>
        <taxon>Hexapoda</taxon>
        <taxon>Insecta</taxon>
        <taxon>Pterygota</taxon>
        <taxon>Neoptera</taxon>
        <taxon>Endopterygota</taxon>
        <taxon>Diptera</taxon>
        <taxon>Brachycera</taxon>
        <taxon>Muscomorpha</taxon>
        <taxon>Hippoboscoidea</taxon>
        <taxon>Glossinidae</taxon>
        <taxon>Glossina</taxon>
    </lineage>
</organism>
<reference evidence="2" key="1">
    <citation type="submission" date="2014-03" db="EMBL/GenBank/DDBJ databases">
        <authorList>
            <person name="Aksoy S."/>
            <person name="Warren W."/>
            <person name="Wilson R.K."/>
        </authorList>
    </citation>
    <scope>NUCLEOTIDE SEQUENCE [LARGE SCALE GENOMIC DNA]</scope>
    <source>
        <strain evidence="2">IAEA</strain>
    </source>
</reference>
<sequence>MVEGTWDPFDYYLTLCGRPTCQVMIRLATPKRPIGHLLSARMRTSAVNLPTNIHSIKLPNQPLSKEPIKSKLLPKAFPIIKLGLSIKQPNSFKTHLAQRKIRNFLPPTYLFSAFCSSVSVLGIATKDLFSLKSNTRDRWDSHTHYHMKLSNYRAVRCYVFSLLNVETLHGNKTIIIYAPTSSSLIRLESCHYLLKLAEAYNCVAGLKILQ</sequence>
<reference evidence="1" key="2">
    <citation type="submission" date="2020-05" db="UniProtKB">
        <authorList>
            <consortium name="EnsemblMetazoa"/>
        </authorList>
    </citation>
    <scope>IDENTIFICATION</scope>
    <source>
        <strain evidence="1">IAEA</strain>
    </source>
</reference>
<name>A0A1A9ZGG8_GLOPL</name>
<dbReference type="Proteomes" id="UP000092445">
    <property type="component" value="Unassembled WGS sequence"/>
</dbReference>
<proteinExistence type="predicted"/>
<evidence type="ECO:0000313" key="2">
    <source>
        <dbReference type="Proteomes" id="UP000092445"/>
    </source>
</evidence>
<keyword evidence="2" id="KW-1185">Reference proteome</keyword>
<evidence type="ECO:0000313" key="1">
    <source>
        <dbReference type="EnsemblMetazoa" id="GPAI013899-PA"/>
    </source>
</evidence>
<protein>
    <submittedName>
        <fullName evidence="1">Uncharacterized protein</fullName>
    </submittedName>
</protein>
<accession>A0A1A9ZGG8</accession>